<dbReference type="PROSITE" id="PS51829">
    <property type="entry name" value="P_HOMO_B"/>
    <property type="match status" value="1"/>
</dbReference>
<dbReference type="InterPro" id="IPR013320">
    <property type="entry name" value="ConA-like_dom_sf"/>
</dbReference>
<feature type="domain" description="PKD" evidence="6">
    <location>
        <begin position="175"/>
        <end position="218"/>
    </location>
</feature>
<dbReference type="Gene3D" id="2.60.40.10">
    <property type="entry name" value="Immunoglobulins"/>
    <property type="match status" value="1"/>
</dbReference>
<dbReference type="RefSeq" id="WP_377712578.1">
    <property type="nucleotide sequence ID" value="NZ_JBHTJM010000002.1"/>
</dbReference>
<keyword evidence="2 5" id="KW-0732">Signal</keyword>
<accession>A0ABW3HYM6</accession>
<feature type="chain" id="PRO_5047147683" evidence="5">
    <location>
        <begin position="19"/>
        <end position="1366"/>
    </location>
</feature>
<evidence type="ECO:0000256" key="5">
    <source>
        <dbReference type="SAM" id="SignalP"/>
    </source>
</evidence>
<gene>
    <name evidence="8" type="ORF">ACFQ1O_01480</name>
</gene>
<dbReference type="Gene3D" id="2.60.120.290">
    <property type="entry name" value="Spermadhesin, CUB domain"/>
    <property type="match status" value="1"/>
</dbReference>
<dbReference type="InterPro" id="IPR000601">
    <property type="entry name" value="PKD_dom"/>
</dbReference>
<protein>
    <submittedName>
        <fullName evidence="8">LamG-like jellyroll fold domain-containing protein</fullName>
    </submittedName>
</protein>
<evidence type="ECO:0000256" key="1">
    <source>
        <dbReference type="ARBA" id="ARBA00022670"/>
    </source>
</evidence>
<dbReference type="SUPFAM" id="SSF49854">
    <property type="entry name" value="Spermadhesin, CUB domain"/>
    <property type="match status" value="1"/>
</dbReference>
<reference evidence="9" key="1">
    <citation type="journal article" date="2019" name="Int. J. Syst. Evol. Microbiol.">
        <title>The Global Catalogue of Microorganisms (GCM) 10K type strain sequencing project: providing services to taxonomists for standard genome sequencing and annotation.</title>
        <authorList>
            <consortium name="The Broad Institute Genomics Platform"/>
            <consortium name="The Broad Institute Genome Sequencing Center for Infectious Disease"/>
            <person name="Wu L."/>
            <person name="Ma J."/>
        </authorList>
    </citation>
    <scope>NUCLEOTIDE SEQUENCE [LARGE SCALE GENOMIC DNA]</scope>
    <source>
        <strain evidence="9">CCUG 62114</strain>
    </source>
</reference>
<evidence type="ECO:0000313" key="9">
    <source>
        <dbReference type="Proteomes" id="UP001596997"/>
    </source>
</evidence>
<dbReference type="InterPro" id="IPR013783">
    <property type="entry name" value="Ig-like_fold"/>
</dbReference>
<evidence type="ECO:0000313" key="8">
    <source>
        <dbReference type="EMBL" id="MFD0962670.1"/>
    </source>
</evidence>
<dbReference type="InterPro" id="IPR035986">
    <property type="entry name" value="PKD_dom_sf"/>
</dbReference>
<dbReference type="CDD" id="cd00041">
    <property type="entry name" value="CUB"/>
    <property type="match status" value="1"/>
</dbReference>
<dbReference type="Proteomes" id="UP001596997">
    <property type="component" value="Unassembled WGS sequence"/>
</dbReference>
<dbReference type="Pfam" id="PF18911">
    <property type="entry name" value="PKD_4"/>
    <property type="match status" value="1"/>
</dbReference>
<dbReference type="InterPro" id="IPR008979">
    <property type="entry name" value="Galactose-bd-like_sf"/>
</dbReference>
<keyword evidence="1" id="KW-0645">Protease</keyword>
<feature type="domain" description="P/Homo B" evidence="7">
    <location>
        <begin position="261"/>
        <end position="447"/>
    </location>
</feature>
<dbReference type="InterPro" id="IPR002884">
    <property type="entry name" value="P_dom"/>
</dbReference>
<evidence type="ECO:0000259" key="6">
    <source>
        <dbReference type="PROSITE" id="PS50093"/>
    </source>
</evidence>
<dbReference type="CDD" id="cd00146">
    <property type="entry name" value="PKD"/>
    <property type="match status" value="1"/>
</dbReference>
<keyword evidence="4" id="KW-1015">Disulfide bond</keyword>
<evidence type="ECO:0000259" key="7">
    <source>
        <dbReference type="PROSITE" id="PS51829"/>
    </source>
</evidence>
<evidence type="ECO:0000256" key="4">
    <source>
        <dbReference type="ARBA" id="ARBA00023157"/>
    </source>
</evidence>
<evidence type="ECO:0000256" key="3">
    <source>
        <dbReference type="ARBA" id="ARBA00022801"/>
    </source>
</evidence>
<dbReference type="SUPFAM" id="SSF49785">
    <property type="entry name" value="Galactose-binding domain-like"/>
    <property type="match status" value="1"/>
</dbReference>
<dbReference type="SMART" id="SM00089">
    <property type="entry name" value="PKD"/>
    <property type="match status" value="1"/>
</dbReference>
<keyword evidence="9" id="KW-1185">Reference proteome</keyword>
<sequence>MKKRFFLLFLLLVSGAFAQTYEMQNGSFSTCSGTFYDSGGEWGLYASNENYTITFCPSTPGDAIQLDFSKLDVEGETADFMVIYNGDSASEIEIGTYTVNPGIITANNLTGCLTITFVSDGSTRRTGWEAEISCITPCQNITSVLDSVSVPVNTDNIIELCEGDSFTVTGSGVFSDSGVGATYEWNFGDGSALMPGTSATYSYASAGIYLINLNITDSSPEACTNTNYINLIAHVYGEPNFSTLAASTVCAGVDNTISVAASGQTYESNCSPPVVGTTFLPDGNGAEYTTCIDVSCYGANETVTSIDDIVEICLNMEHSYFGDLDIIIEAPNGQSAVLVDYALTDNNSIHLGEALDHIVTATDVALGPGIGYDYCFAMNGSVTLDHAPEVNGGQSLAAGTYLPDESFNSLIGAPLNGQWCIRVKDNLLSDNGYIFSWDINFASETDPSQGVSSSYTQTIVSETWQPDSTIVSSSGGNLTINPTVLGNQCYTYEVTDNAGCMYSQQYCVNVINCTSNIDFDGVDDYINTAAFLGGMNEATMMTWIKLDDDFDGGEIMGQRNFRLYLDSTLRLKGFVRTDSGAVSSVTTPNALSPILTKNLWYHVALIYNGNTGLMSLCLNGVEVLQMVGLTGNSLHNGNNWNANYDFEIGRNTYNSNNYFEGAIYETRVYNKALTAIQVQEQIYQEIVDNGGVVRGTIIPKDIANGTLNWNNLQLYYKMDLVAPDGTTPDNSSIGRIGMTNNMTTSQEQSAPLPYVANNSGNWTDVSTWQYGDKWDITNLPNEDWIIVHIKSNTKVVTTNSHSLLGLLLDSDTELEIQNNQLLNNTKYLKLDGLIDLVGESQLVQTTSSILDVVSAGKIEREQSGKADVYSYNYWSSPVSPQNSTINNSNYTVSSVLFDATDVDNLLPINFVDGYNGAATTPISLADFWMFKYVNQPDDYVNWSAVGANGAIKVGEGYTQKGTGTSALSQNYAFVGKPNNGTIKLPLDADNLYLVGNPYPSALDANQFIIDNSAVIQTNGDFESSGATTGALYFWEHWGGGSHNVLDYQGGYATYNLAGATYAIPDPGVSSIGSGTILPLRYIPVGQGFIVQGSTDGGNIEFNNGQRAFEREMDGNSVFISRNTSNNSTPRLAEDIVLRTSDDIKRMYFNITTPQGPKRQLLLALKEGLSLGVDYGYDAKLIDDNKTDCAWFLNNEKYVIQSIGEIDIDLELPLYIKAITDGEFKVSLSNRNIALDKLTVYFVDKYSNTTNLLQLGEQHQFFVSEGVYDDRYFLKFKNDIKDSIELALNMSIYYSFNSQEIVIENDQVFTAENIILYNILGQEVQRFANKYEEVNKILLPINVEAGVYLIKFLKDNSTEISEKLIIK</sequence>
<proteinExistence type="predicted"/>
<feature type="signal peptide" evidence="5">
    <location>
        <begin position="1"/>
        <end position="18"/>
    </location>
</feature>
<dbReference type="SUPFAM" id="SSF49299">
    <property type="entry name" value="PKD domain"/>
    <property type="match status" value="1"/>
</dbReference>
<dbReference type="EMBL" id="JBHTJM010000002">
    <property type="protein sequence ID" value="MFD0962670.1"/>
    <property type="molecule type" value="Genomic_DNA"/>
</dbReference>
<dbReference type="PROSITE" id="PS50093">
    <property type="entry name" value="PKD"/>
    <property type="match status" value="1"/>
</dbReference>
<keyword evidence="3" id="KW-0378">Hydrolase</keyword>
<dbReference type="Gene3D" id="2.60.120.260">
    <property type="entry name" value="Galactose-binding domain-like"/>
    <property type="match status" value="1"/>
</dbReference>
<dbReference type="InterPro" id="IPR035914">
    <property type="entry name" value="Sperma_CUB_dom_sf"/>
</dbReference>
<dbReference type="NCBIfam" id="TIGR04183">
    <property type="entry name" value="Por_Secre_tail"/>
    <property type="match status" value="1"/>
</dbReference>
<comment type="caution">
    <text evidence="8">The sequence shown here is derived from an EMBL/GenBank/DDBJ whole genome shotgun (WGS) entry which is preliminary data.</text>
</comment>
<dbReference type="Gene3D" id="2.60.120.200">
    <property type="match status" value="1"/>
</dbReference>
<dbReference type="InterPro" id="IPR000859">
    <property type="entry name" value="CUB_dom"/>
</dbReference>
<organism evidence="8 9">
    <name type="scientific">Pseudofulvibacter geojedonensis</name>
    <dbReference type="NCBI Taxonomy" id="1123758"/>
    <lineage>
        <taxon>Bacteria</taxon>
        <taxon>Pseudomonadati</taxon>
        <taxon>Bacteroidota</taxon>
        <taxon>Flavobacteriia</taxon>
        <taxon>Flavobacteriales</taxon>
        <taxon>Flavobacteriaceae</taxon>
        <taxon>Pseudofulvibacter</taxon>
    </lineage>
</organism>
<evidence type="ECO:0000256" key="2">
    <source>
        <dbReference type="ARBA" id="ARBA00022729"/>
    </source>
</evidence>
<name>A0ABW3HYM6_9FLAO</name>
<dbReference type="Pfam" id="PF13385">
    <property type="entry name" value="Laminin_G_3"/>
    <property type="match status" value="1"/>
</dbReference>
<dbReference type="Pfam" id="PF00431">
    <property type="entry name" value="CUB"/>
    <property type="match status" value="1"/>
</dbReference>
<dbReference type="InterPro" id="IPR022409">
    <property type="entry name" value="PKD/Chitinase_dom"/>
</dbReference>
<dbReference type="SUPFAM" id="SSF49899">
    <property type="entry name" value="Concanavalin A-like lectins/glucanases"/>
    <property type="match status" value="1"/>
</dbReference>
<dbReference type="InterPro" id="IPR026444">
    <property type="entry name" value="Secre_tail"/>
</dbReference>